<evidence type="ECO:0000256" key="7">
    <source>
        <dbReference type="ARBA" id="ARBA00024033"/>
    </source>
</evidence>
<evidence type="ECO:0000256" key="5">
    <source>
        <dbReference type="ARBA" id="ARBA00022989"/>
    </source>
</evidence>
<feature type="transmembrane region" description="Helical" evidence="9">
    <location>
        <begin position="382"/>
        <end position="400"/>
    </location>
</feature>
<feature type="compositionally biased region" description="Basic and acidic residues" evidence="8">
    <location>
        <begin position="451"/>
        <end position="463"/>
    </location>
</feature>
<dbReference type="EMBL" id="CP014859">
    <property type="protein sequence ID" value="AOS61598.1"/>
    <property type="molecule type" value="Genomic_DNA"/>
</dbReference>
<evidence type="ECO:0000256" key="2">
    <source>
        <dbReference type="ARBA" id="ARBA00022475"/>
    </source>
</evidence>
<feature type="transmembrane region" description="Helical" evidence="9">
    <location>
        <begin position="189"/>
        <end position="210"/>
    </location>
</feature>
<organism evidence="10 11">
    <name type="scientific">Actinoalloteichus hymeniacidonis</name>
    <dbReference type="NCBI Taxonomy" id="340345"/>
    <lineage>
        <taxon>Bacteria</taxon>
        <taxon>Bacillati</taxon>
        <taxon>Actinomycetota</taxon>
        <taxon>Actinomycetes</taxon>
        <taxon>Pseudonocardiales</taxon>
        <taxon>Pseudonocardiaceae</taxon>
        <taxon>Actinoalloteichus</taxon>
    </lineage>
</organism>
<dbReference type="Pfam" id="PF09594">
    <property type="entry name" value="GT87"/>
    <property type="match status" value="1"/>
</dbReference>
<dbReference type="InterPro" id="IPR018584">
    <property type="entry name" value="GT87"/>
</dbReference>
<feature type="transmembrane region" description="Helical" evidence="9">
    <location>
        <begin position="277"/>
        <end position="295"/>
    </location>
</feature>
<feature type="region of interest" description="Disordered" evidence="8">
    <location>
        <begin position="445"/>
        <end position="507"/>
    </location>
</feature>
<dbReference type="KEGG" id="ahm:TL08_03840"/>
<dbReference type="GO" id="GO:0016758">
    <property type="term" value="F:hexosyltransferase activity"/>
    <property type="evidence" value="ECO:0007669"/>
    <property type="project" value="InterPro"/>
</dbReference>
<comment type="subcellular location">
    <subcellularLocation>
        <location evidence="1">Cell membrane</location>
        <topology evidence="1">Multi-pass membrane protein</topology>
    </subcellularLocation>
</comment>
<feature type="transmembrane region" description="Helical" evidence="9">
    <location>
        <begin position="32"/>
        <end position="51"/>
    </location>
</feature>
<evidence type="ECO:0000256" key="3">
    <source>
        <dbReference type="ARBA" id="ARBA00022679"/>
    </source>
</evidence>
<keyword evidence="3 10" id="KW-0808">Transferase</keyword>
<reference evidence="11" key="1">
    <citation type="submission" date="2016-03" db="EMBL/GenBank/DDBJ databases">
        <title>Complete genome sequence of the type strain Actinoalloteichus hymeniacidonis DSM 45092.</title>
        <authorList>
            <person name="Schaffert L."/>
            <person name="Albersmeier A."/>
            <person name="Winkler A."/>
            <person name="Kalinowski J."/>
            <person name="Zotchev S."/>
            <person name="Ruckert C."/>
        </authorList>
    </citation>
    <scope>NUCLEOTIDE SEQUENCE [LARGE SCALE GENOMIC DNA]</scope>
    <source>
        <strain evidence="11">HPA177(T) (DSM 45092(T))</strain>
    </source>
</reference>
<keyword evidence="4 9" id="KW-0812">Transmembrane</keyword>
<evidence type="ECO:0000256" key="8">
    <source>
        <dbReference type="SAM" id="MobiDB-lite"/>
    </source>
</evidence>
<dbReference type="GO" id="GO:0005886">
    <property type="term" value="C:plasma membrane"/>
    <property type="evidence" value="ECO:0007669"/>
    <property type="project" value="UniProtKB-SubCell"/>
</dbReference>
<evidence type="ECO:0000256" key="9">
    <source>
        <dbReference type="SAM" id="Phobius"/>
    </source>
</evidence>
<evidence type="ECO:0000256" key="4">
    <source>
        <dbReference type="ARBA" id="ARBA00022692"/>
    </source>
</evidence>
<keyword evidence="11" id="KW-1185">Reference proteome</keyword>
<protein>
    <submittedName>
        <fullName evidence="10">DUF2029 family protein</fullName>
        <ecNumber evidence="10">2.4.1.-</ecNumber>
    </submittedName>
</protein>
<evidence type="ECO:0000256" key="6">
    <source>
        <dbReference type="ARBA" id="ARBA00023136"/>
    </source>
</evidence>
<feature type="transmembrane region" description="Helical" evidence="9">
    <location>
        <begin position="96"/>
        <end position="129"/>
    </location>
</feature>
<keyword evidence="5 9" id="KW-1133">Transmembrane helix</keyword>
<evidence type="ECO:0000313" key="11">
    <source>
        <dbReference type="Proteomes" id="UP000095210"/>
    </source>
</evidence>
<feature type="transmembrane region" description="Helical" evidence="9">
    <location>
        <begin position="141"/>
        <end position="158"/>
    </location>
</feature>
<name>A0AAC9HLU9_9PSEU</name>
<accession>A0AAC9HLU9</accession>
<comment type="similarity">
    <text evidence="7">Belongs to the glycosyltransferase 87 family.</text>
</comment>
<dbReference type="EC" id="2.4.1.-" evidence="10"/>
<keyword evidence="10" id="KW-0328">Glycosyltransferase</keyword>
<feature type="transmembrane region" description="Helical" evidence="9">
    <location>
        <begin position="216"/>
        <end position="234"/>
    </location>
</feature>
<dbReference type="Proteomes" id="UP000095210">
    <property type="component" value="Chromosome"/>
</dbReference>
<dbReference type="AlphaFoldDB" id="A0AAC9HLU9"/>
<proteinExistence type="inferred from homology"/>
<sequence length="507" mass="54577">MLCVMLKSSLPASGDAREPTAPSDARRAQLRLILMISLAAGLTIFNVARMVNASLLVDAQVYLGGARLLLEGGDLYGERIESAGLGLPFTYPPFAAILFVPIFAGSLLPGVLILTVAGFAFLFASLLLVIRRFDADRTRTLAIAAVATAVATLLEPVAHTVDFVQINLILLGMVTIDCLGKARFLPRGVLVGLAAAIKLTPAVFILFFLARRDWRAAGWTITGFLGATGLGWLITPTDSFRYWFETLNDAGRVGNLAYVGNQSLRGVFARLISDETLLIAAWAVSAALVVVMGWWLAVRLRRVGQDVLALCAVALTGLLISPVSWSHHWVWVVPLLLVLWCRQPGGRREPALEDRDGLPATDSTLLAPTTPEYRRLVLIQRVSCVVLSVYLVLGMHWWLPGVRERGTEWSGWQQLLAGDYVVGGLVAMGLLVALVLRYGPDAQHSRASAADTDRADVGVRTDAKQASGAEPAKYRAAQAGRTELVSPPPTTTSRGAGLLDSEEPTNP</sequence>
<feature type="transmembrane region" description="Helical" evidence="9">
    <location>
        <begin position="420"/>
        <end position="438"/>
    </location>
</feature>
<evidence type="ECO:0000313" key="10">
    <source>
        <dbReference type="EMBL" id="AOS61598.1"/>
    </source>
</evidence>
<keyword evidence="6 9" id="KW-0472">Membrane</keyword>
<evidence type="ECO:0000256" key="1">
    <source>
        <dbReference type="ARBA" id="ARBA00004651"/>
    </source>
</evidence>
<keyword evidence="2" id="KW-1003">Cell membrane</keyword>
<gene>
    <name evidence="10" type="ORF">TL08_03840</name>
</gene>